<reference evidence="3 4" key="1">
    <citation type="submission" date="2019-07" db="EMBL/GenBank/DDBJ databases">
        <title>Complete Genome Sequence of Leptotrichia shahii Strain JCM 16776.</title>
        <authorList>
            <person name="Watanabe S."/>
            <person name="Cui L."/>
        </authorList>
    </citation>
    <scope>NUCLEOTIDE SEQUENCE [LARGE SCALE GENOMIC DNA]</scope>
    <source>
        <strain evidence="3 4">JCM16776</strain>
    </source>
</reference>
<name>A0A510JKJ9_9FUSO</name>
<dbReference type="InterPro" id="IPR051396">
    <property type="entry name" value="Bact_Antivir_Def_Nuclease"/>
</dbReference>
<feature type="domain" description="Endonuclease GajA/Old nuclease/RecF-like AAA" evidence="1">
    <location>
        <begin position="15"/>
        <end position="143"/>
    </location>
</feature>
<dbReference type="PANTHER" id="PTHR43581">
    <property type="entry name" value="ATP/GTP PHOSPHATASE"/>
    <property type="match status" value="1"/>
</dbReference>
<keyword evidence="4" id="KW-1185">Reference proteome</keyword>
<gene>
    <name evidence="3" type="ORF">JCM16776_0030</name>
</gene>
<feature type="domain" description="OLD protein-like TOPRIM" evidence="2">
    <location>
        <begin position="206"/>
        <end position="269"/>
    </location>
</feature>
<evidence type="ECO:0000313" key="3">
    <source>
        <dbReference type="EMBL" id="BBM39839.1"/>
    </source>
</evidence>
<sequence>MTETITIGQTNNINDTLSSVISQDNLKIFLNSDLSLDKALNDLVNYQYLDKEIPIPENQFGLGYTNLVMIIANLIDYIDKYEGDMSNSKINLICIEEPETYMHPQMQELFIKYINDAINKLLSKEDKKNLNSQLVISTHSSHILNSKIHSGDGFDNINYVTFKNNESRIIILKDEKITPKNLETNKKMEHLKFIKKHIKFKVSELFFSDAVILVEGDTEYNLLPLYIDENEYLKQKYITIFNIGGAYGHLYKELFELIELPVLIITDLDIKREKIEGKNGKKKNDISQIEKIEENMQSTNTTLKFFNKNNEMIVNIIKEEYIKNKNIIVCYQNKIYEYYPTSFEEAFILTNFDNKILNKVLKNILQRTYSRIVKNDYENNKKNSYEWQFRIGENNKKTELANELFYHIVTTNKNNKIPELPEYIKKGLDQLDKLLRENGEIKNVIKNK</sequence>
<dbReference type="PANTHER" id="PTHR43581:SF4">
    <property type="entry name" value="ATP_GTP PHOSPHATASE"/>
    <property type="match status" value="1"/>
</dbReference>
<dbReference type="InterPro" id="IPR041685">
    <property type="entry name" value="AAA_GajA/Old/RecF-like"/>
</dbReference>
<dbReference type="CDD" id="cd01026">
    <property type="entry name" value="TOPRIM_OLD"/>
    <property type="match status" value="1"/>
</dbReference>
<dbReference type="AlphaFoldDB" id="A0A510JKJ9"/>
<dbReference type="STRING" id="1122172.GCA_000373045_01803"/>
<evidence type="ECO:0000259" key="2">
    <source>
        <dbReference type="Pfam" id="PF20469"/>
    </source>
</evidence>
<protein>
    <submittedName>
        <fullName evidence="3">Uncharacterized protein</fullName>
    </submittedName>
</protein>
<proteinExistence type="predicted"/>
<dbReference type="Pfam" id="PF20469">
    <property type="entry name" value="OLD-like_TOPRIM"/>
    <property type="match status" value="1"/>
</dbReference>
<dbReference type="Pfam" id="PF13175">
    <property type="entry name" value="AAA_15"/>
    <property type="match status" value="1"/>
</dbReference>
<dbReference type="InterPro" id="IPR034139">
    <property type="entry name" value="TOPRIM_OLD"/>
</dbReference>
<evidence type="ECO:0000313" key="4">
    <source>
        <dbReference type="Proteomes" id="UP000322617"/>
    </source>
</evidence>
<dbReference type="Proteomes" id="UP000322617">
    <property type="component" value="Chromosome"/>
</dbReference>
<dbReference type="EMBL" id="AP019827">
    <property type="protein sequence ID" value="BBM39839.1"/>
    <property type="molecule type" value="Genomic_DNA"/>
</dbReference>
<organism evidence="3 4">
    <name type="scientific">Leptotrichia shahii</name>
    <dbReference type="NCBI Taxonomy" id="157691"/>
    <lineage>
        <taxon>Bacteria</taxon>
        <taxon>Fusobacteriati</taxon>
        <taxon>Fusobacteriota</taxon>
        <taxon>Fusobacteriia</taxon>
        <taxon>Fusobacteriales</taxon>
        <taxon>Leptotrichiaceae</taxon>
        <taxon>Leptotrichia</taxon>
    </lineage>
</organism>
<dbReference type="KEGG" id="lsz:JCM16776_0030"/>
<evidence type="ECO:0000259" key="1">
    <source>
        <dbReference type="Pfam" id="PF13175"/>
    </source>
</evidence>
<accession>A0A510JKJ9</accession>